<dbReference type="AlphaFoldDB" id="M2LLK3"/>
<feature type="domain" description="Heterokaryon incompatibility" evidence="1">
    <location>
        <begin position="30"/>
        <end position="116"/>
    </location>
</feature>
<dbReference type="OrthoDB" id="3553147at2759"/>
<dbReference type="InterPro" id="IPR052895">
    <property type="entry name" value="HetReg/Transcr_Mod"/>
</dbReference>
<gene>
    <name evidence="2" type="ORF">BAUCODRAFT_56640</name>
</gene>
<dbReference type="RefSeq" id="XP_007677521.1">
    <property type="nucleotide sequence ID" value="XM_007679331.1"/>
</dbReference>
<dbReference type="OMA" id="WIGQICI"/>
<feature type="non-terminal residue" evidence="2">
    <location>
        <position position="133"/>
    </location>
</feature>
<protein>
    <recommendedName>
        <fullName evidence="1">Heterokaryon incompatibility domain-containing protein</fullName>
    </recommendedName>
</protein>
<dbReference type="PANTHER" id="PTHR24148:SF64">
    <property type="entry name" value="HETEROKARYON INCOMPATIBILITY DOMAIN-CONTAINING PROTEIN"/>
    <property type="match status" value="1"/>
</dbReference>
<accession>M2LLK3</accession>
<dbReference type="GeneID" id="19115560"/>
<dbReference type="Proteomes" id="UP000011761">
    <property type="component" value="Unassembled WGS sequence"/>
</dbReference>
<proteinExistence type="predicted"/>
<dbReference type="InterPro" id="IPR010730">
    <property type="entry name" value="HET"/>
</dbReference>
<dbReference type="HOGENOM" id="CLU_004184_6_2_1"/>
<evidence type="ECO:0000313" key="3">
    <source>
        <dbReference type="Proteomes" id="UP000011761"/>
    </source>
</evidence>
<feature type="non-terminal residue" evidence="2">
    <location>
        <position position="1"/>
    </location>
</feature>
<keyword evidence="3" id="KW-1185">Reference proteome</keyword>
<evidence type="ECO:0000313" key="2">
    <source>
        <dbReference type="EMBL" id="EMC95167.1"/>
    </source>
</evidence>
<organism evidence="2 3">
    <name type="scientific">Baudoinia panamericana (strain UAMH 10762)</name>
    <name type="common">Angels' share fungus</name>
    <name type="synonym">Baudoinia compniacensis (strain UAMH 10762)</name>
    <dbReference type="NCBI Taxonomy" id="717646"/>
    <lineage>
        <taxon>Eukaryota</taxon>
        <taxon>Fungi</taxon>
        <taxon>Dikarya</taxon>
        <taxon>Ascomycota</taxon>
        <taxon>Pezizomycotina</taxon>
        <taxon>Dothideomycetes</taxon>
        <taxon>Dothideomycetidae</taxon>
        <taxon>Mycosphaerellales</taxon>
        <taxon>Teratosphaeriaceae</taxon>
        <taxon>Baudoinia</taxon>
    </lineage>
</organism>
<dbReference type="PANTHER" id="PTHR24148">
    <property type="entry name" value="ANKYRIN REPEAT DOMAIN-CONTAINING PROTEIN 39 HOMOLOG-RELATED"/>
    <property type="match status" value="1"/>
</dbReference>
<reference evidence="2 3" key="1">
    <citation type="journal article" date="2012" name="PLoS Pathog.">
        <title>Diverse lifestyles and strategies of plant pathogenesis encoded in the genomes of eighteen Dothideomycetes fungi.</title>
        <authorList>
            <person name="Ohm R.A."/>
            <person name="Feau N."/>
            <person name="Henrissat B."/>
            <person name="Schoch C.L."/>
            <person name="Horwitz B.A."/>
            <person name="Barry K.W."/>
            <person name="Condon B.J."/>
            <person name="Copeland A.C."/>
            <person name="Dhillon B."/>
            <person name="Glaser F."/>
            <person name="Hesse C.N."/>
            <person name="Kosti I."/>
            <person name="LaButti K."/>
            <person name="Lindquist E.A."/>
            <person name="Lucas S."/>
            <person name="Salamov A.A."/>
            <person name="Bradshaw R.E."/>
            <person name="Ciuffetti L."/>
            <person name="Hamelin R.C."/>
            <person name="Kema G.H.J."/>
            <person name="Lawrence C."/>
            <person name="Scott J.A."/>
            <person name="Spatafora J.W."/>
            <person name="Turgeon B.G."/>
            <person name="de Wit P.J.G.M."/>
            <person name="Zhong S."/>
            <person name="Goodwin S.B."/>
            <person name="Grigoriev I.V."/>
        </authorList>
    </citation>
    <scope>NUCLEOTIDE SEQUENCE [LARGE SCALE GENOMIC DNA]</scope>
    <source>
        <strain evidence="2 3">UAMH 10762</strain>
    </source>
</reference>
<dbReference type="Pfam" id="PF06985">
    <property type="entry name" value="HET"/>
    <property type="match status" value="1"/>
</dbReference>
<dbReference type="STRING" id="717646.M2LLK3"/>
<sequence length="133" mass="14781">IRVLELQPGNAGEPLHALLRPVSIHKPPSYNAISYVWGSSERSALLHLRQGTLAITASAEVVLQHLRRPNHSIVLWLDAVCINQDDTVERGEQVARMADIYHGAKDVIVWLGAAEPGDHLAFWTVELLADFYL</sequence>
<evidence type="ECO:0000259" key="1">
    <source>
        <dbReference type="Pfam" id="PF06985"/>
    </source>
</evidence>
<name>M2LLK3_BAUPA</name>
<dbReference type="KEGG" id="bcom:BAUCODRAFT_56640"/>
<dbReference type="EMBL" id="KB445557">
    <property type="protein sequence ID" value="EMC95167.1"/>
    <property type="molecule type" value="Genomic_DNA"/>
</dbReference>